<accession>A0A8S5R1R5</accession>
<feature type="coiled-coil region" evidence="1">
    <location>
        <begin position="68"/>
        <end position="107"/>
    </location>
</feature>
<organism evidence="2">
    <name type="scientific">Myoviridae sp. ct78050</name>
    <dbReference type="NCBI Taxonomy" id="2826617"/>
    <lineage>
        <taxon>Viruses</taxon>
        <taxon>Duplodnaviria</taxon>
        <taxon>Heunggongvirae</taxon>
        <taxon>Uroviricota</taxon>
        <taxon>Caudoviricetes</taxon>
    </lineage>
</organism>
<protein>
    <submittedName>
        <fullName evidence="2">Pre-mRNA-processing-splicing factor 8, Thioredoxin-like protein, SPLICING</fullName>
    </submittedName>
</protein>
<proteinExistence type="predicted"/>
<dbReference type="EMBL" id="BK015791">
    <property type="protein sequence ID" value="DAE25017.1"/>
    <property type="molecule type" value="Genomic_DNA"/>
</dbReference>
<evidence type="ECO:0000256" key="1">
    <source>
        <dbReference type="SAM" id="Coils"/>
    </source>
</evidence>
<sequence>MSKYWKHNPKYNSYCLYCDAFPKEWACEERRPIAVLNVERRHKKERYTYSCFVVLNPGSLIPLKVKSVEKAKAEIEKAIIEYLEYKLDECLNEAQILEEEIAEIKGE</sequence>
<evidence type="ECO:0000313" key="2">
    <source>
        <dbReference type="EMBL" id="DAE25017.1"/>
    </source>
</evidence>
<reference evidence="2" key="1">
    <citation type="journal article" date="2021" name="Proc. Natl. Acad. Sci. U.S.A.">
        <title>A Catalog of Tens of Thousands of Viruses from Human Metagenomes Reveals Hidden Associations with Chronic Diseases.</title>
        <authorList>
            <person name="Tisza M.J."/>
            <person name="Buck C.B."/>
        </authorList>
    </citation>
    <scope>NUCLEOTIDE SEQUENCE</scope>
    <source>
        <strain evidence="2">Ct78050</strain>
    </source>
</reference>
<name>A0A8S5R1R5_9CAUD</name>
<keyword evidence="1" id="KW-0175">Coiled coil</keyword>